<reference evidence="2" key="1">
    <citation type="submission" date="2021-06" db="EMBL/GenBank/DDBJ databases">
        <title>Parelaphostrongylus tenuis whole genome reference sequence.</title>
        <authorList>
            <person name="Garwood T.J."/>
            <person name="Larsen P.A."/>
            <person name="Fountain-Jones N.M."/>
            <person name="Garbe J.R."/>
            <person name="Macchietto M.G."/>
            <person name="Kania S.A."/>
            <person name="Gerhold R.W."/>
            <person name="Richards J.E."/>
            <person name="Wolf T.M."/>
        </authorList>
    </citation>
    <scope>NUCLEOTIDE SEQUENCE</scope>
    <source>
        <strain evidence="2">MNPRO001-30</strain>
        <tissue evidence="2">Meninges</tissue>
    </source>
</reference>
<sequence>MDPTLACPTFARVASNNASNTALLGTVFIENAAICSLYGLFHISRTEYEVFPIRLRPCGMFQLCSKRCDDTEVQSLSKRQSTNTGDKQEPQAR</sequence>
<keyword evidence="3" id="KW-1185">Reference proteome</keyword>
<protein>
    <submittedName>
        <fullName evidence="2">Uncharacterized protein</fullName>
    </submittedName>
</protein>
<dbReference type="Proteomes" id="UP001196413">
    <property type="component" value="Unassembled WGS sequence"/>
</dbReference>
<name>A0AAD5MSI9_PARTN</name>
<evidence type="ECO:0000313" key="2">
    <source>
        <dbReference type="EMBL" id="KAJ1352924.1"/>
    </source>
</evidence>
<gene>
    <name evidence="2" type="ORF">KIN20_009429</name>
</gene>
<accession>A0AAD5MSI9</accession>
<proteinExistence type="predicted"/>
<feature type="compositionally biased region" description="Polar residues" evidence="1">
    <location>
        <begin position="73"/>
        <end position="85"/>
    </location>
</feature>
<feature type="non-terminal residue" evidence="2">
    <location>
        <position position="1"/>
    </location>
</feature>
<feature type="region of interest" description="Disordered" evidence="1">
    <location>
        <begin position="72"/>
        <end position="93"/>
    </location>
</feature>
<evidence type="ECO:0000256" key="1">
    <source>
        <dbReference type="SAM" id="MobiDB-lite"/>
    </source>
</evidence>
<evidence type="ECO:0000313" key="3">
    <source>
        <dbReference type="Proteomes" id="UP001196413"/>
    </source>
</evidence>
<dbReference type="EMBL" id="JAHQIW010001564">
    <property type="protein sequence ID" value="KAJ1352924.1"/>
    <property type="molecule type" value="Genomic_DNA"/>
</dbReference>
<comment type="caution">
    <text evidence="2">The sequence shown here is derived from an EMBL/GenBank/DDBJ whole genome shotgun (WGS) entry which is preliminary data.</text>
</comment>
<dbReference type="AlphaFoldDB" id="A0AAD5MSI9"/>
<organism evidence="2 3">
    <name type="scientific">Parelaphostrongylus tenuis</name>
    <name type="common">Meningeal worm</name>
    <dbReference type="NCBI Taxonomy" id="148309"/>
    <lineage>
        <taxon>Eukaryota</taxon>
        <taxon>Metazoa</taxon>
        <taxon>Ecdysozoa</taxon>
        <taxon>Nematoda</taxon>
        <taxon>Chromadorea</taxon>
        <taxon>Rhabditida</taxon>
        <taxon>Rhabditina</taxon>
        <taxon>Rhabditomorpha</taxon>
        <taxon>Strongyloidea</taxon>
        <taxon>Metastrongylidae</taxon>
        <taxon>Parelaphostrongylus</taxon>
    </lineage>
</organism>